<feature type="transmembrane region" description="Helical" evidence="1">
    <location>
        <begin position="94"/>
        <end position="112"/>
    </location>
</feature>
<dbReference type="AlphaFoldDB" id="A0A0P8BN47"/>
<comment type="caution">
    <text evidence="2">The sequence shown here is derived from an EMBL/GenBank/DDBJ whole genome shotgun (WGS) entry which is preliminary data.</text>
</comment>
<dbReference type="PATRIC" id="fig|1666911.3.peg.4487"/>
<accession>A0A0P8BN47</accession>
<feature type="transmembrane region" description="Helical" evidence="1">
    <location>
        <begin position="51"/>
        <end position="69"/>
    </location>
</feature>
<evidence type="ECO:0000256" key="1">
    <source>
        <dbReference type="SAM" id="Phobius"/>
    </source>
</evidence>
<evidence type="ECO:0000313" key="2">
    <source>
        <dbReference type="EMBL" id="KPQ35149.1"/>
    </source>
</evidence>
<proteinExistence type="predicted"/>
<feature type="transmembrane region" description="Helical" evidence="1">
    <location>
        <begin position="121"/>
        <end position="139"/>
    </location>
</feature>
<feature type="transmembrane region" description="Helical" evidence="1">
    <location>
        <begin position="249"/>
        <end position="266"/>
    </location>
</feature>
<protein>
    <submittedName>
        <fullName evidence="2">Putative membrane protein</fullName>
    </submittedName>
</protein>
<dbReference type="Pfam" id="PF07099">
    <property type="entry name" value="DUF1361"/>
    <property type="match status" value="1"/>
</dbReference>
<dbReference type="Proteomes" id="UP000050465">
    <property type="component" value="Unassembled WGS sequence"/>
</dbReference>
<sequence>MILRSALADVLTAFSNVYSGWILWNLFLAAVPLFLSFLLFRRNELSKTKVWGAFALMTAVGVVGLWPRLPRIMQAQMRIMGALSTGDRTVQMKLGWWVLLMGISLAMSIFLFKREKSRRTILWWISLVAFIAFLPNAPYVLTDIVHLIRGISSGVLRVWVVALVFIPLHAIAIILSFEAYTLSIINLAAYLKQKGSEQFILPTELLLHALSAIGIYLGRFVRLNSWDLATDPTSVLVTTLNTLTTKRPATVVFVTFIILAVLYWVMKQITLGIKLRIHYSKQGVDALDL</sequence>
<gene>
    <name evidence="2" type="ORF">HLUCCA11_12070</name>
</gene>
<dbReference type="EMBL" id="LJZR01000014">
    <property type="protein sequence ID" value="KPQ35149.1"/>
    <property type="molecule type" value="Genomic_DNA"/>
</dbReference>
<feature type="transmembrane region" description="Helical" evidence="1">
    <location>
        <begin position="199"/>
        <end position="218"/>
    </location>
</feature>
<keyword evidence="1" id="KW-1133">Transmembrane helix</keyword>
<keyword evidence="1" id="KW-0812">Transmembrane</keyword>
<name>A0A0P8BN47_9CYAN</name>
<evidence type="ECO:0000313" key="3">
    <source>
        <dbReference type="Proteomes" id="UP000050465"/>
    </source>
</evidence>
<feature type="transmembrane region" description="Helical" evidence="1">
    <location>
        <begin position="159"/>
        <end position="187"/>
    </location>
</feature>
<reference evidence="2 3" key="1">
    <citation type="submission" date="2015-09" db="EMBL/GenBank/DDBJ databases">
        <title>Identification and resolution of microdiversity through metagenomic sequencing of parallel consortia.</title>
        <authorList>
            <person name="Nelson W.C."/>
            <person name="Romine M.F."/>
            <person name="Lindemann S.R."/>
        </authorList>
    </citation>
    <scope>NUCLEOTIDE SEQUENCE [LARGE SCALE GENOMIC DNA]</scope>
    <source>
        <strain evidence="2">Ana</strain>
    </source>
</reference>
<dbReference type="STRING" id="1666911.HLUCCA11_12070"/>
<feature type="transmembrane region" description="Helical" evidence="1">
    <location>
        <begin position="20"/>
        <end position="39"/>
    </location>
</feature>
<organism evidence="2 3">
    <name type="scientific">Phormidesmis priestleyi Ana</name>
    <dbReference type="NCBI Taxonomy" id="1666911"/>
    <lineage>
        <taxon>Bacteria</taxon>
        <taxon>Bacillati</taxon>
        <taxon>Cyanobacteriota</taxon>
        <taxon>Cyanophyceae</taxon>
        <taxon>Leptolyngbyales</taxon>
        <taxon>Leptolyngbyaceae</taxon>
        <taxon>Phormidesmis</taxon>
    </lineage>
</organism>
<dbReference type="InterPro" id="IPR009793">
    <property type="entry name" value="DUF1361"/>
</dbReference>
<keyword evidence="1" id="KW-0472">Membrane</keyword>